<gene>
    <name evidence="11" type="primary">mnmG</name>
    <name evidence="11" type="synonym">gidA</name>
    <name evidence="13" type="ORF">DFR46_2121</name>
</gene>
<comment type="caution">
    <text evidence="11">Lacks conserved residue(s) required for the propagation of feature annotation.</text>
</comment>
<dbReference type="PANTHER" id="PTHR11806:SF0">
    <property type="entry name" value="PROTEIN MTO1 HOMOLOG, MITOCHONDRIAL"/>
    <property type="match status" value="1"/>
</dbReference>
<evidence type="ECO:0000256" key="5">
    <source>
        <dbReference type="ARBA" id="ARBA00022630"/>
    </source>
</evidence>
<dbReference type="SMART" id="SM01228">
    <property type="entry name" value="GIDA_assoc_3"/>
    <property type="match status" value="1"/>
</dbReference>
<protein>
    <recommendedName>
        <fullName evidence="4 11">tRNA uridine 5-carboxymethylaminomethyl modification enzyme MnmG</fullName>
    </recommendedName>
    <alternativeName>
        <fullName evidence="10 11">Glucose-inhibited division protein A</fullName>
    </alternativeName>
</protein>
<dbReference type="GO" id="GO:0050660">
    <property type="term" value="F:flavin adenine dinucleotide binding"/>
    <property type="evidence" value="ECO:0007669"/>
    <property type="project" value="UniProtKB-UniRule"/>
</dbReference>
<comment type="subunit">
    <text evidence="9 11">Homodimer. Heterotetramer of two MnmE and two MnmG subunits.</text>
</comment>
<dbReference type="FunFam" id="1.10.150.570:FF:000001">
    <property type="entry name" value="tRNA uridine 5-carboxymethylaminomethyl modification enzyme MnmG"/>
    <property type="match status" value="1"/>
</dbReference>
<dbReference type="Gene3D" id="1.10.150.570">
    <property type="entry name" value="GidA associated domain, C-terminal subdomain"/>
    <property type="match status" value="1"/>
</dbReference>
<dbReference type="InterPro" id="IPR047001">
    <property type="entry name" value="MnmG_C_subdom"/>
</dbReference>
<evidence type="ECO:0000256" key="6">
    <source>
        <dbReference type="ARBA" id="ARBA00022694"/>
    </source>
</evidence>
<keyword evidence="8 11" id="KW-0520">NAD</keyword>
<evidence type="ECO:0000256" key="11">
    <source>
        <dbReference type="HAMAP-Rule" id="MF_00129"/>
    </source>
</evidence>
<comment type="caution">
    <text evidence="13">The sequence shown here is derived from an EMBL/GenBank/DDBJ whole genome shotgun (WGS) entry which is preliminary data.</text>
</comment>
<feature type="domain" description="tRNA uridine 5-carboxymethylaminomethyl modification enzyme C-terminal subdomain" evidence="12">
    <location>
        <begin position="546"/>
        <end position="617"/>
    </location>
</feature>
<evidence type="ECO:0000256" key="1">
    <source>
        <dbReference type="ARBA" id="ARBA00001974"/>
    </source>
</evidence>
<feature type="binding site" evidence="11">
    <location>
        <begin position="278"/>
        <end position="292"/>
    </location>
    <ligand>
        <name>NAD(+)</name>
        <dbReference type="ChEBI" id="CHEBI:57540"/>
    </ligand>
</feature>
<dbReference type="HAMAP" id="MF_00129">
    <property type="entry name" value="MnmG_GidA"/>
    <property type="match status" value="1"/>
</dbReference>
<dbReference type="RefSeq" id="WP_116236400.1">
    <property type="nucleotide sequence ID" value="NZ_QRDP01000004.1"/>
</dbReference>
<dbReference type="InterPro" id="IPR040131">
    <property type="entry name" value="MnmG_N"/>
</dbReference>
<dbReference type="InterPro" id="IPR026904">
    <property type="entry name" value="MnmG_C"/>
</dbReference>
<comment type="function">
    <text evidence="2 11">NAD-binding protein involved in the addition of a carboxymethylaminomethyl (cmnm) group at the wobble position (U34) of certain tRNAs, forming tRNA-cmnm(5)s(2)U34.</text>
</comment>
<sequence length="624" mass="67371">MATSDPSLRYDVIVVGGGHAGCEAAAVAARMGARTALVSMRRDMIGAMSCNPAIGGLGKGHLVREVDAFDGLIGKASDAAAIHYRILNRSKGAAVRGPRIQADRKLYGAAIHDMLSCEPLLDIVEAEATALALDDDGLTVRGMVLDGGKRTISAPSVILATGTFLGSKLHFGMDNHAGGRVGERAATALADQLYAAKLPMARLKTGTPPRLDGRTIDWAALEIQPSDTEEWTMSFGAERRLNPQLFCAITRTNARTHDIVRASLDRSPLFSGSIQGQGPRYCPSIEDKIHRFGDRDGHQIFLEPEGLDDPAVYPNGISTSLPEDVQLKFLRTITGLERVEIAQPGYAVEYDHVDPRILGHDLGVRTMPGLYLAGQINGTTGYEEAAAQGLVAGINAARNVFGEKPVRFERDESYIGVMIDDLVLQGITEPYRMLTARAEYRLRLRADNAVTRLSATADTWNCLGPVYKKLVLGRGEALSRVKDAMAQMVPPAAMEAAGLVLGQHRETRRLADWLKLPDADASVVRSVDPALADIPDAVIDEAVEDIRYAPYLERQASEIARVNADEQIRIPDTLDYGVIAGLSNEMVERLETARPATLGEARRIRGVTPAALAAILVHARRRAA</sequence>
<dbReference type="Pfam" id="PF21680">
    <property type="entry name" value="GIDA_C_1st"/>
    <property type="match status" value="1"/>
</dbReference>
<dbReference type="PANTHER" id="PTHR11806">
    <property type="entry name" value="GLUCOSE INHIBITED DIVISION PROTEIN A"/>
    <property type="match status" value="1"/>
</dbReference>
<dbReference type="AlphaFoldDB" id="A0A3D9FJ20"/>
<dbReference type="InterPro" id="IPR020595">
    <property type="entry name" value="MnmG-rel_CS"/>
</dbReference>
<dbReference type="GO" id="GO:0005829">
    <property type="term" value="C:cytosol"/>
    <property type="evidence" value="ECO:0007669"/>
    <property type="project" value="TreeGrafter"/>
</dbReference>
<evidence type="ECO:0000313" key="13">
    <source>
        <dbReference type="EMBL" id="RED17086.1"/>
    </source>
</evidence>
<keyword evidence="7 11" id="KW-0274">FAD</keyword>
<proteinExistence type="inferred from homology"/>
<dbReference type="Pfam" id="PF01134">
    <property type="entry name" value="GIDA"/>
    <property type="match status" value="1"/>
</dbReference>
<keyword evidence="5 11" id="KW-0285">Flavoprotein</keyword>
<dbReference type="Gene3D" id="3.50.50.60">
    <property type="entry name" value="FAD/NAD(P)-binding domain"/>
    <property type="match status" value="2"/>
</dbReference>
<evidence type="ECO:0000313" key="14">
    <source>
        <dbReference type="Proteomes" id="UP000256310"/>
    </source>
</evidence>
<evidence type="ECO:0000256" key="4">
    <source>
        <dbReference type="ARBA" id="ARBA00020461"/>
    </source>
</evidence>
<evidence type="ECO:0000256" key="9">
    <source>
        <dbReference type="ARBA" id="ARBA00025948"/>
    </source>
</evidence>
<dbReference type="Pfam" id="PF13932">
    <property type="entry name" value="SAM_GIDA_C"/>
    <property type="match status" value="1"/>
</dbReference>
<accession>A0A3D9FJ20</accession>
<dbReference type="OrthoDB" id="9815560at2"/>
<evidence type="ECO:0000256" key="2">
    <source>
        <dbReference type="ARBA" id="ARBA00003717"/>
    </source>
</evidence>
<dbReference type="InterPro" id="IPR002218">
    <property type="entry name" value="MnmG-rel"/>
</dbReference>
<dbReference type="GO" id="GO:0002098">
    <property type="term" value="P:tRNA wobble uridine modification"/>
    <property type="evidence" value="ECO:0007669"/>
    <property type="project" value="InterPro"/>
</dbReference>
<name>A0A3D9FJ20_9SPHN</name>
<comment type="subcellular location">
    <subcellularLocation>
        <location evidence="11">Cytoplasm</location>
    </subcellularLocation>
</comment>
<dbReference type="InterPro" id="IPR044920">
    <property type="entry name" value="MnmG_C_subdom_sf"/>
</dbReference>
<keyword evidence="14" id="KW-1185">Reference proteome</keyword>
<dbReference type="PRINTS" id="PR00411">
    <property type="entry name" value="PNDRDTASEI"/>
</dbReference>
<dbReference type="InterPro" id="IPR049312">
    <property type="entry name" value="GIDA_C_N"/>
</dbReference>
<evidence type="ECO:0000256" key="8">
    <source>
        <dbReference type="ARBA" id="ARBA00023027"/>
    </source>
</evidence>
<dbReference type="PROSITE" id="PS01281">
    <property type="entry name" value="GIDA_2"/>
    <property type="match status" value="1"/>
</dbReference>
<evidence type="ECO:0000256" key="3">
    <source>
        <dbReference type="ARBA" id="ARBA00007653"/>
    </source>
</evidence>
<organism evidence="13 14">
    <name type="scientific">Parasphingopyxis lamellibrachiae</name>
    <dbReference type="NCBI Taxonomy" id="680125"/>
    <lineage>
        <taxon>Bacteria</taxon>
        <taxon>Pseudomonadati</taxon>
        <taxon>Pseudomonadota</taxon>
        <taxon>Alphaproteobacteria</taxon>
        <taxon>Sphingomonadales</taxon>
        <taxon>Sphingomonadaceae</taxon>
        <taxon>Parasphingopyxis</taxon>
    </lineage>
</organism>
<comment type="cofactor">
    <cofactor evidence="1 11">
        <name>FAD</name>
        <dbReference type="ChEBI" id="CHEBI:57692"/>
    </cofactor>
</comment>
<keyword evidence="6 11" id="KW-0819">tRNA processing</keyword>
<dbReference type="PROSITE" id="PS01280">
    <property type="entry name" value="GIDA_1"/>
    <property type="match status" value="1"/>
</dbReference>
<dbReference type="NCBIfam" id="TIGR00136">
    <property type="entry name" value="mnmG_gidA"/>
    <property type="match status" value="1"/>
</dbReference>
<keyword evidence="11" id="KW-0963">Cytoplasm</keyword>
<dbReference type="EMBL" id="QRDP01000004">
    <property type="protein sequence ID" value="RED17086.1"/>
    <property type="molecule type" value="Genomic_DNA"/>
</dbReference>
<dbReference type="Proteomes" id="UP000256310">
    <property type="component" value="Unassembled WGS sequence"/>
</dbReference>
<evidence type="ECO:0000256" key="7">
    <source>
        <dbReference type="ARBA" id="ARBA00022827"/>
    </source>
</evidence>
<dbReference type="InterPro" id="IPR004416">
    <property type="entry name" value="MnmG"/>
</dbReference>
<dbReference type="SUPFAM" id="SSF51905">
    <property type="entry name" value="FAD/NAD(P)-binding domain"/>
    <property type="match status" value="1"/>
</dbReference>
<evidence type="ECO:0000256" key="10">
    <source>
        <dbReference type="ARBA" id="ARBA00031800"/>
    </source>
</evidence>
<dbReference type="FunFam" id="3.50.50.60:FF:000002">
    <property type="entry name" value="tRNA uridine 5-carboxymethylaminomethyl modification enzyme MnmG"/>
    <property type="match status" value="1"/>
</dbReference>
<dbReference type="GO" id="GO:0030488">
    <property type="term" value="P:tRNA methylation"/>
    <property type="evidence" value="ECO:0007669"/>
    <property type="project" value="TreeGrafter"/>
</dbReference>
<dbReference type="InterPro" id="IPR036188">
    <property type="entry name" value="FAD/NAD-bd_sf"/>
</dbReference>
<comment type="similarity">
    <text evidence="3 11">Belongs to the MnmG family.</text>
</comment>
<reference evidence="13 14" key="1">
    <citation type="submission" date="2018-07" db="EMBL/GenBank/DDBJ databases">
        <title>Genomic Encyclopedia of Type Strains, Phase IV (KMG-IV): sequencing the most valuable type-strain genomes for metagenomic binning, comparative biology and taxonomic classification.</title>
        <authorList>
            <person name="Goeker M."/>
        </authorList>
    </citation>
    <scope>NUCLEOTIDE SEQUENCE [LARGE SCALE GENOMIC DNA]</scope>
    <source>
        <strain evidence="13 14">DSM 26725</strain>
    </source>
</reference>
<evidence type="ECO:0000259" key="12">
    <source>
        <dbReference type="SMART" id="SM01228"/>
    </source>
</evidence>
<feature type="binding site" evidence="11">
    <location>
        <begin position="16"/>
        <end position="21"/>
    </location>
    <ligand>
        <name>FAD</name>
        <dbReference type="ChEBI" id="CHEBI:57692"/>
    </ligand>
</feature>